<sequence>MRFDELIHQPTRLRIMAYLRGLGTEAQVEFGTLQKALELTEGNLSRHLSKLEEAGYVAIEKGYSGKRPRTWIRLTGTGADAFDRHLAALEALAQQARSQRAPTENRSREETHEDR</sequence>
<reference evidence="3" key="1">
    <citation type="journal article" date="2020" name="mSystems">
        <title>Genome- and Community-Level Interaction Insights into Carbon Utilization and Element Cycling Functions of Hydrothermarchaeota in Hydrothermal Sediment.</title>
        <authorList>
            <person name="Zhou Z."/>
            <person name="Liu Y."/>
            <person name="Xu W."/>
            <person name="Pan J."/>
            <person name="Luo Z.H."/>
            <person name="Li M."/>
        </authorList>
    </citation>
    <scope>NUCLEOTIDE SEQUENCE [LARGE SCALE GENOMIC DNA]</scope>
    <source>
        <strain evidence="3">HyVt-570</strain>
    </source>
</reference>
<feature type="region of interest" description="Disordered" evidence="1">
    <location>
        <begin position="94"/>
        <end position="115"/>
    </location>
</feature>
<dbReference type="EMBL" id="DRPZ01000066">
    <property type="protein sequence ID" value="HGY08874.1"/>
    <property type="molecule type" value="Genomic_DNA"/>
</dbReference>
<comment type="caution">
    <text evidence="3">The sequence shown here is derived from an EMBL/GenBank/DDBJ whole genome shotgun (WGS) entry which is preliminary data.</text>
</comment>
<dbReference type="Pfam" id="PF13601">
    <property type="entry name" value="HTH_34"/>
    <property type="match status" value="1"/>
</dbReference>
<accession>A0A7C4Z4B7</accession>
<dbReference type="CDD" id="cd00090">
    <property type="entry name" value="HTH_ARSR"/>
    <property type="match status" value="1"/>
</dbReference>
<organism evidence="3">
    <name type="scientific">Oceanithermus profundus</name>
    <dbReference type="NCBI Taxonomy" id="187137"/>
    <lineage>
        <taxon>Bacteria</taxon>
        <taxon>Thermotogati</taxon>
        <taxon>Deinococcota</taxon>
        <taxon>Deinococci</taxon>
        <taxon>Thermales</taxon>
        <taxon>Thermaceae</taxon>
        <taxon>Oceanithermus</taxon>
    </lineage>
</organism>
<dbReference type="InterPro" id="IPR036390">
    <property type="entry name" value="WH_DNA-bd_sf"/>
</dbReference>
<evidence type="ECO:0000259" key="2">
    <source>
        <dbReference type="SMART" id="SM00347"/>
    </source>
</evidence>
<name>A0A7C4Z4B7_9DEIN</name>
<dbReference type="InterPro" id="IPR011991">
    <property type="entry name" value="ArsR-like_HTH"/>
</dbReference>
<dbReference type="SUPFAM" id="SSF46785">
    <property type="entry name" value="Winged helix' DNA-binding domain"/>
    <property type="match status" value="1"/>
</dbReference>
<dbReference type="AlphaFoldDB" id="A0A7C4Z4B7"/>
<dbReference type="PANTHER" id="PTHR37318:SF1">
    <property type="entry name" value="BSL7504 PROTEIN"/>
    <property type="match status" value="1"/>
</dbReference>
<feature type="domain" description="HTH marR-type" evidence="2">
    <location>
        <begin position="1"/>
        <end position="105"/>
    </location>
</feature>
<evidence type="ECO:0000313" key="3">
    <source>
        <dbReference type="EMBL" id="HGY08874.1"/>
    </source>
</evidence>
<gene>
    <name evidence="3" type="ORF">ENK37_02310</name>
</gene>
<proteinExistence type="predicted"/>
<dbReference type="InterPro" id="IPR036388">
    <property type="entry name" value="WH-like_DNA-bd_sf"/>
</dbReference>
<protein>
    <submittedName>
        <fullName evidence="3">ArsR family transcriptional regulator</fullName>
    </submittedName>
</protein>
<dbReference type="SMART" id="SM00347">
    <property type="entry name" value="HTH_MARR"/>
    <property type="match status" value="1"/>
</dbReference>
<dbReference type="Gene3D" id="1.10.10.10">
    <property type="entry name" value="Winged helix-like DNA-binding domain superfamily/Winged helix DNA-binding domain"/>
    <property type="match status" value="1"/>
</dbReference>
<feature type="compositionally biased region" description="Basic and acidic residues" evidence="1">
    <location>
        <begin position="103"/>
        <end position="115"/>
    </location>
</feature>
<dbReference type="PANTHER" id="PTHR37318">
    <property type="entry name" value="BSL7504 PROTEIN"/>
    <property type="match status" value="1"/>
</dbReference>
<evidence type="ECO:0000256" key="1">
    <source>
        <dbReference type="SAM" id="MobiDB-lite"/>
    </source>
</evidence>
<dbReference type="GO" id="GO:0003700">
    <property type="term" value="F:DNA-binding transcription factor activity"/>
    <property type="evidence" value="ECO:0007669"/>
    <property type="project" value="InterPro"/>
</dbReference>
<dbReference type="Proteomes" id="UP000885759">
    <property type="component" value="Unassembled WGS sequence"/>
</dbReference>
<dbReference type="InterPro" id="IPR000835">
    <property type="entry name" value="HTH_MarR-typ"/>
</dbReference>
<dbReference type="InterPro" id="IPR027395">
    <property type="entry name" value="WH_DNA-bd_dom"/>
</dbReference>